<feature type="non-terminal residue" evidence="1">
    <location>
        <position position="1"/>
    </location>
</feature>
<sequence>SLFLLLLSLILAIQLNYSYDVRNILQCSNRFL</sequence>
<protein>
    <submittedName>
        <fullName evidence="1">Uncharacterized protein</fullName>
    </submittedName>
</protein>
<keyword evidence="2" id="KW-1185">Reference proteome</keyword>
<name>A0ABP2JYB8_9LIST</name>
<gene>
    <name evidence="1" type="ORF">NT05LM_2510a</name>
</gene>
<dbReference type="Proteomes" id="UP000003412">
    <property type="component" value="Chromosome"/>
</dbReference>
<proteinExistence type="predicted"/>
<evidence type="ECO:0000313" key="2">
    <source>
        <dbReference type="Proteomes" id="UP000003412"/>
    </source>
</evidence>
<comment type="caution">
    <text evidence="1">The sequence shown here is derived from an EMBL/GenBank/DDBJ whole genome shotgun (WGS) entry which is preliminary data.</text>
</comment>
<accession>A0ABP2JYB8</accession>
<reference evidence="1 2" key="1">
    <citation type="journal article" date="2010" name="Microbiol. Resour. Announc.">
        <title>Comparative genomics of the bacterial genus Listeria: Genome evolution is characterized by limited gene acquisition and limited gene loss.</title>
        <authorList>
            <person name="den Bakker H.C."/>
            <person name="Cummings C.A."/>
            <person name="Ferreira V."/>
            <person name="Vatta P."/>
            <person name="Orsi R.H."/>
            <person name="Degoricija L."/>
            <person name="Barker M."/>
            <person name="Petrauskene O."/>
            <person name="Furtado M.R."/>
            <person name="Wiedmann M."/>
        </authorList>
    </citation>
    <scope>NUCLEOTIDE SEQUENCE [LARGE SCALE GENOMIC DNA]</scope>
    <source>
        <strain evidence="1 2">FSL S4-120</strain>
    </source>
</reference>
<evidence type="ECO:0000313" key="1">
    <source>
        <dbReference type="EMBL" id="EFR87026.1"/>
    </source>
</evidence>
<dbReference type="EMBL" id="ADXF01000831">
    <property type="protein sequence ID" value="EFR87026.1"/>
    <property type="molecule type" value="Genomic_DNA"/>
</dbReference>
<organism evidence="1 2">
    <name type="scientific">Listeria marthii FSL S4-120</name>
    <dbReference type="NCBI Taxonomy" id="702457"/>
    <lineage>
        <taxon>Bacteria</taxon>
        <taxon>Bacillati</taxon>
        <taxon>Bacillota</taxon>
        <taxon>Bacilli</taxon>
        <taxon>Bacillales</taxon>
        <taxon>Listeriaceae</taxon>
        <taxon>Listeria</taxon>
    </lineage>
</organism>